<feature type="coiled-coil region" evidence="3">
    <location>
        <begin position="150"/>
        <end position="252"/>
    </location>
</feature>
<feature type="domain" description="Tyrosinase copper-binding" evidence="5">
    <location>
        <begin position="560"/>
        <end position="571"/>
    </location>
</feature>
<evidence type="ECO:0000256" key="4">
    <source>
        <dbReference type="SAM" id="SignalP"/>
    </source>
</evidence>
<evidence type="ECO:0000256" key="3">
    <source>
        <dbReference type="SAM" id="Coils"/>
    </source>
</evidence>
<dbReference type="Pfam" id="PF00264">
    <property type="entry name" value="Tyrosinase"/>
    <property type="match status" value="1"/>
</dbReference>
<dbReference type="PRINTS" id="PR00092">
    <property type="entry name" value="TYROSINASE"/>
</dbReference>
<dbReference type="GO" id="GO:0046872">
    <property type="term" value="F:metal ion binding"/>
    <property type="evidence" value="ECO:0007669"/>
    <property type="project" value="UniProtKB-KW"/>
</dbReference>
<evidence type="ECO:0000313" key="6">
    <source>
        <dbReference type="EMBL" id="CAJ0587612.1"/>
    </source>
</evidence>
<dbReference type="AlphaFoldDB" id="A0AA36DH95"/>
<reference evidence="6" key="1">
    <citation type="submission" date="2023-06" db="EMBL/GenBank/DDBJ databases">
        <authorList>
            <person name="Delattre M."/>
        </authorList>
    </citation>
    <scope>NUCLEOTIDE SEQUENCE</scope>
    <source>
        <strain evidence="6">AF72</strain>
    </source>
</reference>
<evidence type="ECO:0000256" key="1">
    <source>
        <dbReference type="ARBA" id="ARBA00022723"/>
    </source>
</evidence>
<name>A0AA36DH95_9BILA</name>
<dbReference type="InterPro" id="IPR008922">
    <property type="entry name" value="Di-copper_centre_dom_sf"/>
</dbReference>
<dbReference type="SUPFAM" id="SSF48056">
    <property type="entry name" value="Di-copper centre-containing domain"/>
    <property type="match status" value="1"/>
</dbReference>
<dbReference type="InterPro" id="IPR002227">
    <property type="entry name" value="Tyrosinase_Cu-bd"/>
</dbReference>
<keyword evidence="7" id="KW-1185">Reference proteome</keyword>
<sequence length="704" mass="78181">MSNRLLIFGLLLLSTQLLHRVNASEATIDITISAEDLADDSEESKEDISDPVMPDEKADIEFSNNCTAMTKANDKEICQMIQRWSKQVHKEVVKRKEECNNRGMGINQVFIGIKKKAAQAVNTTVNGRFGLALDRDAAIQAHCNTRRAPRQQLIQEKHEIRAKRQRLNQGPMGITELRGYVAARKDAKHAAANATHELQAAQQQLKTLVDSKAPKVQLDAQRKLVNQARSRNQRAIKKLQNAINEHKIAKRRFVTLHPKNAAVLAAKQKLEQQQKKAGKVGGAVLKPILAARPPGKPRGKRAATNSTTLRADGKGVDVKATSYEECMTIACLCKFWNGTASQNCTYKGVPLTKSIRKEYHMLTDAERERYHAALTKLKEKGVYDVFATFHAAAAHAVNAHNGPAFLLWHRELSKRYELELRKIDPLVGLPYWLSSVNNYAPKQGEIVWRSQKQITFSDTFMGTPVGAITAGPAAGWNNTAKTGPLTRNVGRSLVYYVTTTVSQIMKYASDYTYIFRVLDPIKTCTIDWFKSPDPSLELYHGYAHTSVGGDMGDTPTAGADPLFFMHHAVYDQIFEMWRQKWQDRDERETQYPSDDIISGCVSSTHSGGAALEPFTNLRVIDALSNLYTDELYEYGAPPSCSAAKPDCGSPYLFCSLSNVSWWETADSMVKCMAKILPGGSCGDFVKGESPCYQGKCVNGTCVAV</sequence>
<organism evidence="6 7">
    <name type="scientific">Mesorhabditis spiculigera</name>
    <dbReference type="NCBI Taxonomy" id="96644"/>
    <lineage>
        <taxon>Eukaryota</taxon>
        <taxon>Metazoa</taxon>
        <taxon>Ecdysozoa</taxon>
        <taxon>Nematoda</taxon>
        <taxon>Chromadorea</taxon>
        <taxon>Rhabditida</taxon>
        <taxon>Rhabditina</taxon>
        <taxon>Rhabditomorpha</taxon>
        <taxon>Rhabditoidea</taxon>
        <taxon>Rhabditidae</taxon>
        <taxon>Mesorhabditinae</taxon>
        <taxon>Mesorhabditis</taxon>
    </lineage>
</organism>
<dbReference type="PROSITE" id="PS00498">
    <property type="entry name" value="TYROSINASE_2"/>
    <property type="match status" value="1"/>
</dbReference>
<dbReference type="InterPro" id="IPR050316">
    <property type="entry name" value="Tyrosinase/Hemocyanin"/>
</dbReference>
<protein>
    <recommendedName>
        <fullName evidence="5">Tyrosinase copper-binding domain-containing protein</fullName>
    </recommendedName>
</protein>
<accession>A0AA36DH95</accession>
<dbReference type="EMBL" id="CATQJA010002710">
    <property type="protein sequence ID" value="CAJ0587612.1"/>
    <property type="molecule type" value="Genomic_DNA"/>
</dbReference>
<proteinExistence type="predicted"/>
<keyword evidence="1" id="KW-0479">Metal-binding</keyword>
<evidence type="ECO:0000259" key="5">
    <source>
        <dbReference type="PROSITE" id="PS00498"/>
    </source>
</evidence>
<feature type="non-terminal residue" evidence="6">
    <location>
        <position position="1"/>
    </location>
</feature>
<dbReference type="Gene3D" id="1.10.1280.10">
    <property type="entry name" value="Di-copper center containing domain from catechol oxidase"/>
    <property type="match status" value="1"/>
</dbReference>
<keyword evidence="4" id="KW-0732">Signal</keyword>
<feature type="chain" id="PRO_5041229580" description="Tyrosinase copper-binding domain-containing protein" evidence="4">
    <location>
        <begin position="24"/>
        <end position="704"/>
    </location>
</feature>
<dbReference type="PANTHER" id="PTHR11474">
    <property type="entry name" value="TYROSINASE FAMILY MEMBER"/>
    <property type="match status" value="1"/>
</dbReference>
<gene>
    <name evidence="6" type="ORF">MSPICULIGERA_LOCUS25570</name>
</gene>
<comment type="caution">
    <text evidence="6">The sequence shown here is derived from an EMBL/GenBank/DDBJ whole genome shotgun (WGS) entry which is preliminary data.</text>
</comment>
<feature type="signal peptide" evidence="4">
    <location>
        <begin position="1"/>
        <end position="23"/>
    </location>
</feature>
<keyword evidence="3" id="KW-0175">Coiled coil</keyword>
<dbReference type="PANTHER" id="PTHR11474:SF126">
    <property type="entry name" value="TYROSINASE-LIKE PROTEIN TYR-1-RELATED"/>
    <property type="match status" value="1"/>
</dbReference>
<evidence type="ECO:0000256" key="2">
    <source>
        <dbReference type="ARBA" id="ARBA00023008"/>
    </source>
</evidence>
<evidence type="ECO:0000313" key="7">
    <source>
        <dbReference type="Proteomes" id="UP001177023"/>
    </source>
</evidence>
<dbReference type="GO" id="GO:0016491">
    <property type="term" value="F:oxidoreductase activity"/>
    <property type="evidence" value="ECO:0007669"/>
    <property type="project" value="InterPro"/>
</dbReference>
<dbReference type="Proteomes" id="UP001177023">
    <property type="component" value="Unassembled WGS sequence"/>
</dbReference>
<keyword evidence="2" id="KW-0186">Copper</keyword>